<feature type="domain" description="AB hydrolase-1" evidence="1">
    <location>
        <begin position="23"/>
        <end position="290"/>
    </location>
</feature>
<dbReference type="Pfam" id="PF12697">
    <property type="entry name" value="Abhydrolase_6"/>
    <property type="match status" value="1"/>
</dbReference>
<evidence type="ECO:0000313" key="2">
    <source>
        <dbReference type="EMBL" id="RKG33985.1"/>
    </source>
</evidence>
<dbReference type="InterPro" id="IPR050228">
    <property type="entry name" value="Carboxylesterase_BioH"/>
</dbReference>
<evidence type="ECO:0000259" key="1">
    <source>
        <dbReference type="Pfam" id="PF12697"/>
    </source>
</evidence>
<sequence length="307" mass="35095">MPHYQMPDGEKLYVRTYGSGQPVLVLSGLGMQSWQWHPFLYRSRKQFEFIIPDWRGFGGSKQCQIPELDAIPSHWRDISSLMQQLNQPALHVIAYSMGATTAMHGMKYGQFAQQIKSYLHIDQTPKISADTEWPYGLFGNRHPEFIQILQQISQVLQDNPTALYMNDLSQQARNQLLHSWLAFIDLQASSKTAPFFIKAALRQPKLQPHILPIKRLDYLSWYISNYLQHTEDYRDAVAALTCPATFFIGEQSKLYPAAGQHIVAQSAVNAESIVFHKSGHTPLLSEPVKFSQEIQRHLTRISQLQSG</sequence>
<keyword evidence="3" id="KW-1185">Reference proteome</keyword>
<accession>A0A3A8EHD7</accession>
<dbReference type="GO" id="GO:0016787">
    <property type="term" value="F:hydrolase activity"/>
    <property type="evidence" value="ECO:0007669"/>
    <property type="project" value="UniProtKB-KW"/>
</dbReference>
<dbReference type="OrthoDB" id="9780744at2"/>
<dbReference type="PANTHER" id="PTHR43194">
    <property type="entry name" value="HYDROLASE ALPHA/BETA FOLD FAMILY"/>
    <property type="match status" value="1"/>
</dbReference>
<dbReference type="Proteomes" id="UP000282388">
    <property type="component" value="Unassembled WGS sequence"/>
</dbReference>
<dbReference type="RefSeq" id="WP_120401191.1">
    <property type="nucleotide sequence ID" value="NZ_RAXV01000002.1"/>
</dbReference>
<reference evidence="2 3" key="1">
    <citation type="submission" date="2018-09" db="EMBL/GenBank/DDBJ databases">
        <title>The draft genome of Acinetobacter spp. strains.</title>
        <authorList>
            <person name="Qin J."/>
            <person name="Feng Y."/>
            <person name="Zong Z."/>
        </authorList>
    </citation>
    <scope>NUCLEOTIDE SEQUENCE [LARGE SCALE GENOMIC DNA]</scope>
    <source>
        <strain evidence="2 3">WCHAc060012</strain>
    </source>
</reference>
<dbReference type="InterPro" id="IPR000073">
    <property type="entry name" value="AB_hydrolase_1"/>
</dbReference>
<dbReference type="Gene3D" id="3.40.50.1820">
    <property type="entry name" value="alpha/beta hydrolase"/>
    <property type="match status" value="1"/>
</dbReference>
<protein>
    <submittedName>
        <fullName evidence="2">Alpha/beta hydrolase</fullName>
    </submittedName>
</protein>
<keyword evidence="2" id="KW-0378">Hydrolase</keyword>
<dbReference type="EMBL" id="RAXV01000002">
    <property type="protein sequence ID" value="RKG33985.1"/>
    <property type="molecule type" value="Genomic_DNA"/>
</dbReference>
<evidence type="ECO:0000313" key="3">
    <source>
        <dbReference type="Proteomes" id="UP000282388"/>
    </source>
</evidence>
<comment type="caution">
    <text evidence="2">The sequence shown here is derived from an EMBL/GenBank/DDBJ whole genome shotgun (WGS) entry which is preliminary data.</text>
</comment>
<dbReference type="AlphaFoldDB" id="A0A3A8EHD7"/>
<organism evidence="2 3">
    <name type="scientific">Acinetobacter tianfuensis</name>
    <dbReference type="NCBI Taxonomy" id="2419603"/>
    <lineage>
        <taxon>Bacteria</taxon>
        <taxon>Pseudomonadati</taxon>
        <taxon>Pseudomonadota</taxon>
        <taxon>Gammaproteobacteria</taxon>
        <taxon>Moraxellales</taxon>
        <taxon>Moraxellaceae</taxon>
        <taxon>Acinetobacter</taxon>
    </lineage>
</organism>
<proteinExistence type="predicted"/>
<dbReference type="PANTHER" id="PTHR43194:SF2">
    <property type="entry name" value="PEROXISOMAL MEMBRANE PROTEIN LPX1"/>
    <property type="match status" value="1"/>
</dbReference>
<dbReference type="SUPFAM" id="SSF53474">
    <property type="entry name" value="alpha/beta-Hydrolases"/>
    <property type="match status" value="1"/>
</dbReference>
<name>A0A3A8EHD7_9GAMM</name>
<dbReference type="InterPro" id="IPR029058">
    <property type="entry name" value="AB_hydrolase_fold"/>
</dbReference>
<gene>
    <name evidence="2" type="ORF">D7V32_01660</name>
</gene>